<dbReference type="InterPro" id="IPR015943">
    <property type="entry name" value="WD40/YVTN_repeat-like_dom_sf"/>
</dbReference>
<dbReference type="PROSITE" id="PS50082">
    <property type="entry name" value="WD_REPEATS_2"/>
    <property type="match status" value="2"/>
</dbReference>
<feature type="coiled-coil region" evidence="2">
    <location>
        <begin position="772"/>
        <end position="855"/>
    </location>
</feature>
<evidence type="ECO:0000256" key="3">
    <source>
        <dbReference type="SAM" id="MobiDB-lite"/>
    </source>
</evidence>
<dbReference type="Gene3D" id="2.130.10.10">
    <property type="entry name" value="YVTN repeat-like/Quinoprotein amine dehydrogenase"/>
    <property type="match status" value="2"/>
</dbReference>
<feature type="region of interest" description="Disordered" evidence="3">
    <location>
        <begin position="1269"/>
        <end position="1321"/>
    </location>
</feature>
<evidence type="ECO:0000256" key="1">
    <source>
        <dbReference type="PROSITE-ProRule" id="PRU00221"/>
    </source>
</evidence>
<feature type="coiled-coil region" evidence="2">
    <location>
        <begin position="981"/>
        <end position="1033"/>
    </location>
</feature>
<feature type="coiled-coil region" evidence="2">
    <location>
        <begin position="620"/>
        <end position="676"/>
    </location>
</feature>
<keyword evidence="5" id="KW-1185">Reference proteome</keyword>
<feature type="region of interest" description="Disordered" evidence="3">
    <location>
        <begin position="727"/>
        <end position="746"/>
    </location>
</feature>
<sequence>FSVFNMQTERRVRTLTMGPEISKSNTLVNLAFSGDSKLLLVQCGPPDWVVSCWKWYNGKVSLCTKVESEVTHVSFNPMDANVFVTTGPKQARFWKMKTEEETVKGINLSTGNQAVGAFTHHTWLSGGQLAVATDTGKIIIYDNTELKGVIQPEAGIFHVVVLATLSRGFVAVAHDGTFLMYEVATRSADNVGGGYQLSRKFKVHDSIGEDLAPVSLSVSLTEEHLMVSSAEGSIGKVTFANLEASANEKPFELLNQGFHAGAITGMDVSSHRPLLITCGEDKTVRVWNYLDKTCRMKKQFFDDLHCVAIHPSGFYALVGMGDKLRLFSVTKDDLLQLREFHILQCKEARFSHGGHFFAAANKAAIQVYTMFGSSHSQNTAILKGHSAAVRSLCWANNDLRLVSASASGEVYEWKMDTMARDHAKEHVNKTCQFHSAVYTSNAQGVVATGSDKAVKHLVSGNIEYEADLADVQVTELLVGHDDRQLITALESGIIRTYMWLGNATHTNDTDGHFNDYRWHSATVSRLRLSNDGNFLFSCDGKGAIYICDVQFIIGGLLQEKLPVDRAEDLALMVKEELDEQAALMQELQGKLLSVQSAAEYQQLLRDNEWRDNLNKVSDQLSTANGLIKEKERSLERVRQETMGQAEEKVQELETAHAEAAEELENLYEKKLMVEQKAFMRLKEQSDDERYQFQERIAMLEEAHNKALMDLKSDFELKLAEEMQKVKEAEETNKHDRMESEEMLSQTEEDCDLDIMRVKEGSMQELMAMKSLVQRLKADNALLTRNTNKLSKRLEEEQSLAAQKEREKSMLRMEMKDLDTIIDELRRGVNDRNKLIEKKESLLSDTKQTMAEIEKQKFVLDYKVNKLKQEAEPREEKIDELVGQINSLDGGLQGQMRTLQKHKQVCHEKDLRIQGLNEEMRQLKEMMGERDNYIKGFVHDLDRVLQLPHGRAPGMREEAFRFLHRAYCLGHDKPNPPENSVVDELTRQRDFLEYKNKYLQKKTSGTEVDRQTEARKARQENVLLLKELGDLRRQNKALDTPAASPNRPCAHALLADPRAQHLDYRSVSPLLARNLGASSSSSIPRCSIELRNAAGKAATGAISETINEGISKVINVSPKRAIGEVISGVITKAIGEVISGVITKIIGEDQWCHHQGHGEVISGVITKAIGVVISGVIIRVISEVISGVITKVISEVISGVITKVISEVISGVITKVISEVIRNIITKDLEKDLARTKAKLQANKRDSKFLGLTPSQEYLNTITQQFTEQDAGGSTEFGGSLPGSRPGTAGKKAHPNLPTAGGVNRLDSASRRSAGGASPGVLLRGSSTRAINELVSMEREKIMELVSQLEHQHKMMEEQQSEIDELKSQIHHICFGGPENSEADHPRTILEGGSERPSTAPINKPAPPITERSSERFSHRGAVGAAQRPRSAMPDSSGVGHNFTAGGRRKSIRPESAKPGQK</sequence>
<gene>
    <name evidence="4" type="ORF">CYMTET_24263</name>
</gene>
<dbReference type="SUPFAM" id="SSF50978">
    <property type="entry name" value="WD40 repeat-like"/>
    <property type="match status" value="3"/>
</dbReference>
<feature type="coiled-coil region" evidence="2">
    <location>
        <begin position="1338"/>
        <end position="1368"/>
    </location>
</feature>
<dbReference type="Proteomes" id="UP001190700">
    <property type="component" value="Unassembled WGS sequence"/>
</dbReference>
<organism evidence="4 5">
    <name type="scientific">Cymbomonas tetramitiformis</name>
    <dbReference type="NCBI Taxonomy" id="36881"/>
    <lineage>
        <taxon>Eukaryota</taxon>
        <taxon>Viridiplantae</taxon>
        <taxon>Chlorophyta</taxon>
        <taxon>Pyramimonadophyceae</taxon>
        <taxon>Pyramimonadales</taxon>
        <taxon>Pyramimonadaceae</taxon>
        <taxon>Cymbomonas</taxon>
    </lineage>
</organism>
<dbReference type="PANTHER" id="PTHR32215:SF0">
    <property type="entry name" value="CILIA- AND FLAGELLA-ASSOCIATED PROTEIN 57"/>
    <property type="match status" value="1"/>
</dbReference>
<dbReference type="InterPro" id="IPR052993">
    <property type="entry name" value="CFA-57"/>
</dbReference>
<feature type="repeat" description="WD" evidence="1">
    <location>
        <begin position="382"/>
        <end position="423"/>
    </location>
</feature>
<keyword evidence="2" id="KW-0175">Coiled coil</keyword>
<proteinExistence type="predicted"/>
<evidence type="ECO:0000313" key="4">
    <source>
        <dbReference type="EMBL" id="KAK3267166.1"/>
    </source>
</evidence>
<evidence type="ECO:0000313" key="5">
    <source>
        <dbReference type="Proteomes" id="UP001190700"/>
    </source>
</evidence>
<comment type="caution">
    <text evidence="4">The sequence shown here is derived from an EMBL/GenBank/DDBJ whole genome shotgun (WGS) entry which is preliminary data.</text>
</comment>
<protein>
    <submittedName>
        <fullName evidence="4">Uncharacterized protein</fullName>
    </submittedName>
</protein>
<dbReference type="InterPro" id="IPR001680">
    <property type="entry name" value="WD40_rpt"/>
</dbReference>
<reference evidence="4 5" key="1">
    <citation type="journal article" date="2015" name="Genome Biol. Evol.">
        <title>Comparative Genomics of a Bacterivorous Green Alga Reveals Evolutionary Causalities and Consequences of Phago-Mixotrophic Mode of Nutrition.</title>
        <authorList>
            <person name="Burns J.A."/>
            <person name="Paasch A."/>
            <person name="Narechania A."/>
            <person name="Kim E."/>
        </authorList>
    </citation>
    <scope>NUCLEOTIDE SEQUENCE [LARGE SCALE GENOMIC DNA]</scope>
    <source>
        <strain evidence="4 5">PLY_AMNH</strain>
    </source>
</reference>
<feature type="repeat" description="WD" evidence="1">
    <location>
        <begin position="256"/>
        <end position="288"/>
    </location>
</feature>
<feature type="region of interest" description="Disordered" evidence="3">
    <location>
        <begin position="1375"/>
        <end position="1461"/>
    </location>
</feature>
<feature type="non-terminal residue" evidence="4">
    <location>
        <position position="1"/>
    </location>
</feature>
<dbReference type="EMBL" id="LGRX02012578">
    <property type="protein sequence ID" value="KAK3267166.1"/>
    <property type="molecule type" value="Genomic_DNA"/>
</dbReference>
<dbReference type="InterPro" id="IPR036322">
    <property type="entry name" value="WD40_repeat_dom_sf"/>
</dbReference>
<dbReference type="PROSITE" id="PS50294">
    <property type="entry name" value="WD_REPEATS_REGION"/>
    <property type="match status" value="2"/>
</dbReference>
<evidence type="ECO:0000256" key="2">
    <source>
        <dbReference type="SAM" id="Coils"/>
    </source>
</evidence>
<name>A0AAE0L046_9CHLO</name>
<dbReference type="SMART" id="SM00320">
    <property type="entry name" value="WD40"/>
    <property type="match status" value="7"/>
</dbReference>
<keyword evidence="1" id="KW-0853">WD repeat</keyword>
<dbReference type="Pfam" id="PF00400">
    <property type="entry name" value="WD40"/>
    <property type="match status" value="2"/>
</dbReference>
<feature type="compositionally biased region" description="Basic and acidic residues" evidence="3">
    <location>
        <begin position="727"/>
        <end position="739"/>
    </location>
</feature>
<accession>A0AAE0L046</accession>
<dbReference type="PANTHER" id="PTHR32215">
    <property type="entry name" value="CILIA- AND FLAGELLA-ASSOCIATED PROTEIN 57"/>
    <property type="match status" value="1"/>
</dbReference>